<feature type="chain" id="PRO_5042937429" evidence="2">
    <location>
        <begin position="23"/>
        <end position="112"/>
    </location>
</feature>
<dbReference type="AlphaFoldDB" id="A0AAQ3JSX7"/>
<evidence type="ECO:0000256" key="2">
    <source>
        <dbReference type="SAM" id="SignalP"/>
    </source>
</evidence>
<evidence type="ECO:0000313" key="3">
    <source>
        <dbReference type="EMBL" id="WOK95412.1"/>
    </source>
</evidence>
<sequence>MEMKKIACAVLVAAASATGALAAEAPAPGPASASFAVTPAAGAAVGAALLSFVAFYLHQSPCFFSVKDAFDLAQTEILAKERKDAEDNCTEDVSIICGHKRAFDSGFFWWEV</sequence>
<protein>
    <submittedName>
        <fullName evidence="3">Uncharacterized protein</fullName>
    </submittedName>
</protein>
<accession>A0AAQ3JSX7</accession>
<feature type="signal peptide" evidence="2">
    <location>
        <begin position="1"/>
        <end position="22"/>
    </location>
</feature>
<dbReference type="PANTHER" id="PTHR34672">
    <property type="entry name" value="POLLEN-SPECIFIC ARABINOGALACTA PROTEIN BAN102"/>
    <property type="match status" value="1"/>
</dbReference>
<keyword evidence="4" id="KW-1185">Reference proteome</keyword>
<evidence type="ECO:0000256" key="1">
    <source>
        <dbReference type="SAM" id="Phobius"/>
    </source>
</evidence>
<organism evidence="3 4">
    <name type="scientific">Canna indica</name>
    <name type="common">Indian-shot</name>
    <dbReference type="NCBI Taxonomy" id="4628"/>
    <lineage>
        <taxon>Eukaryota</taxon>
        <taxon>Viridiplantae</taxon>
        <taxon>Streptophyta</taxon>
        <taxon>Embryophyta</taxon>
        <taxon>Tracheophyta</taxon>
        <taxon>Spermatophyta</taxon>
        <taxon>Magnoliopsida</taxon>
        <taxon>Liliopsida</taxon>
        <taxon>Zingiberales</taxon>
        <taxon>Cannaceae</taxon>
        <taxon>Canna</taxon>
    </lineage>
</organism>
<feature type="transmembrane region" description="Helical" evidence="1">
    <location>
        <begin position="32"/>
        <end position="57"/>
    </location>
</feature>
<keyword evidence="1" id="KW-0472">Membrane</keyword>
<proteinExistence type="predicted"/>
<keyword evidence="2" id="KW-0732">Signal</keyword>
<dbReference type="Proteomes" id="UP001327560">
    <property type="component" value="Chromosome 1"/>
</dbReference>
<gene>
    <name evidence="3" type="ORF">Cni_G04119</name>
</gene>
<keyword evidence="1" id="KW-0812">Transmembrane</keyword>
<evidence type="ECO:0000313" key="4">
    <source>
        <dbReference type="Proteomes" id="UP001327560"/>
    </source>
</evidence>
<dbReference type="InterPro" id="IPR044702">
    <property type="entry name" value="AGP23/40"/>
</dbReference>
<dbReference type="PANTHER" id="PTHR34672:SF17">
    <property type="entry name" value="POLLEN-SPECIFIC ARABINOGALACTA PROTEIN BAN102"/>
    <property type="match status" value="1"/>
</dbReference>
<name>A0AAQ3JSX7_9LILI</name>
<keyword evidence="1" id="KW-1133">Transmembrane helix</keyword>
<dbReference type="EMBL" id="CP136890">
    <property type="protein sequence ID" value="WOK95412.1"/>
    <property type="molecule type" value="Genomic_DNA"/>
</dbReference>
<reference evidence="3 4" key="1">
    <citation type="submission" date="2023-10" db="EMBL/GenBank/DDBJ databases">
        <title>Chromosome-scale genome assembly provides insights into flower coloration mechanisms of Canna indica.</title>
        <authorList>
            <person name="Li C."/>
        </authorList>
    </citation>
    <scope>NUCLEOTIDE SEQUENCE [LARGE SCALE GENOMIC DNA]</scope>
    <source>
        <tissue evidence="3">Flower</tissue>
    </source>
</reference>